<sequence>MIKLAICDDDISVCNSIEDMICKMELGNLSLDVFGSGAELMDYMNTNEERFNIYLLDIEMPHTSGIETAACIRKADRDALIVFVTSHKEYVYEVFKVLPFRFLCKPVQFDALKVVLQDAVEHIRRENQIFFFQIGHEKRQLPYREISFFEGAGRKVRIHSIGGTVEYYERISKVADTLDANLFTQIHASYIVNMECIRVIRQDEVELAGGVKLPVSRKYQIVLKQDHISFLKRRGGFQ</sequence>
<gene>
    <name evidence="8" type="ORF">SAMN05661091_4176</name>
</gene>
<evidence type="ECO:0000256" key="5">
    <source>
        <dbReference type="PROSITE-ProRule" id="PRU00169"/>
    </source>
</evidence>
<dbReference type="Proteomes" id="UP000192940">
    <property type="component" value="Chromosome I"/>
</dbReference>
<organism evidence="8 9">
    <name type="scientific">Paenibacillus uliginis N3/975</name>
    <dbReference type="NCBI Taxonomy" id="1313296"/>
    <lineage>
        <taxon>Bacteria</taxon>
        <taxon>Bacillati</taxon>
        <taxon>Bacillota</taxon>
        <taxon>Bacilli</taxon>
        <taxon>Bacillales</taxon>
        <taxon>Paenibacillaceae</taxon>
        <taxon>Paenibacillus</taxon>
    </lineage>
</organism>
<protein>
    <submittedName>
        <fullName evidence="8">Two component transcriptional regulator, LytTR family</fullName>
    </submittedName>
</protein>
<dbReference type="Pfam" id="PF04397">
    <property type="entry name" value="LytTR"/>
    <property type="match status" value="1"/>
</dbReference>
<evidence type="ECO:0000259" key="7">
    <source>
        <dbReference type="PROSITE" id="PS50930"/>
    </source>
</evidence>
<dbReference type="EMBL" id="LT840184">
    <property type="protein sequence ID" value="SMF88204.1"/>
    <property type="molecule type" value="Genomic_DNA"/>
</dbReference>
<proteinExistence type="predicted"/>
<dbReference type="SMART" id="SM00448">
    <property type="entry name" value="REC"/>
    <property type="match status" value="1"/>
</dbReference>
<comment type="function">
    <text evidence="4">Required for high-level post-exponential phase expression of a series of secreted proteins.</text>
</comment>
<feature type="modified residue" description="4-aspartylphosphate" evidence="5">
    <location>
        <position position="57"/>
    </location>
</feature>
<evidence type="ECO:0000256" key="2">
    <source>
        <dbReference type="ARBA" id="ARBA00023012"/>
    </source>
</evidence>
<name>A0A1X7HK63_9BACL</name>
<reference evidence="9" key="1">
    <citation type="submission" date="2017-04" db="EMBL/GenBank/DDBJ databases">
        <authorList>
            <person name="Varghese N."/>
            <person name="Submissions S."/>
        </authorList>
    </citation>
    <scope>NUCLEOTIDE SEQUENCE [LARGE SCALE GENOMIC DNA]</scope>
    <source>
        <strain evidence="9">N3/975</strain>
    </source>
</reference>
<dbReference type="InterPro" id="IPR001789">
    <property type="entry name" value="Sig_transdc_resp-reg_receiver"/>
</dbReference>
<dbReference type="PROSITE" id="PS50110">
    <property type="entry name" value="RESPONSE_REGULATORY"/>
    <property type="match status" value="1"/>
</dbReference>
<evidence type="ECO:0000259" key="6">
    <source>
        <dbReference type="PROSITE" id="PS50110"/>
    </source>
</evidence>
<dbReference type="PANTHER" id="PTHR37299:SF3">
    <property type="entry name" value="STAGE 0 SPORULATION PROTEIN A HOMOLOG"/>
    <property type="match status" value="1"/>
</dbReference>
<dbReference type="InterPro" id="IPR011006">
    <property type="entry name" value="CheY-like_superfamily"/>
</dbReference>
<accession>A0A1X7HK63</accession>
<dbReference type="GO" id="GO:0000156">
    <property type="term" value="F:phosphorelay response regulator activity"/>
    <property type="evidence" value="ECO:0007669"/>
    <property type="project" value="InterPro"/>
</dbReference>
<dbReference type="STRING" id="1313296.SAMN05661091_4176"/>
<keyword evidence="3" id="KW-0010">Activator</keyword>
<dbReference type="InterPro" id="IPR007492">
    <property type="entry name" value="LytTR_DNA-bd_dom"/>
</dbReference>
<evidence type="ECO:0000256" key="3">
    <source>
        <dbReference type="ARBA" id="ARBA00023159"/>
    </source>
</evidence>
<evidence type="ECO:0000256" key="1">
    <source>
        <dbReference type="ARBA" id="ARBA00022490"/>
    </source>
</evidence>
<feature type="domain" description="HTH LytTR-type" evidence="7">
    <location>
        <begin position="141"/>
        <end position="230"/>
    </location>
</feature>
<evidence type="ECO:0000313" key="9">
    <source>
        <dbReference type="Proteomes" id="UP000192940"/>
    </source>
</evidence>
<dbReference type="SMART" id="SM00850">
    <property type="entry name" value="LytTR"/>
    <property type="match status" value="1"/>
</dbReference>
<dbReference type="SUPFAM" id="SSF52172">
    <property type="entry name" value="CheY-like"/>
    <property type="match status" value="1"/>
</dbReference>
<dbReference type="PROSITE" id="PS50930">
    <property type="entry name" value="HTH_LYTTR"/>
    <property type="match status" value="1"/>
</dbReference>
<dbReference type="AlphaFoldDB" id="A0A1X7HK63"/>
<dbReference type="Gene3D" id="2.40.50.1020">
    <property type="entry name" value="LytTr DNA-binding domain"/>
    <property type="match status" value="1"/>
</dbReference>
<feature type="domain" description="Response regulatory" evidence="6">
    <location>
        <begin position="3"/>
        <end position="120"/>
    </location>
</feature>
<dbReference type="Gene3D" id="3.40.50.2300">
    <property type="match status" value="1"/>
</dbReference>
<keyword evidence="5" id="KW-0597">Phosphoprotein</keyword>
<evidence type="ECO:0000256" key="4">
    <source>
        <dbReference type="ARBA" id="ARBA00037164"/>
    </source>
</evidence>
<dbReference type="RefSeq" id="WP_208914939.1">
    <property type="nucleotide sequence ID" value="NZ_LT840184.1"/>
</dbReference>
<dbReference type="GO" id="GO:0003677">
    <property type="term" value="F:DNA binding"/>
    <property type="evidence" value="ECO:0007669"/>
    <property type="project" value="InterPro"/>
</dbReference>
<keyword evidence="9" id="KW-1185">Reference proteome</keyword>
<dbReference type="PANTHER" id="PTHR37299">
    <property type="entry name" value="TRANSCRIPTIONAL REGULATOR-RELATED"/>
    <property type="match status" value="1"/>
</dbReference>
<dbReference type="Pfam" id="PF00072">
    <property type="entry name" value="Response_reg"/>
    <property type="match status" value="1"/>
</dbReference>
<keyword evidence="2" id="KW-0902">Two-component regulatory system</keyword>
<evidence type="ECO:0000313" key="8">
    <source>
        <dbReference type="EMBL" id="SMF88204.1"/>
    </source>
</evidence>
<keyword evidence="1" id="KW-0963">Cytoplasm</keyword>
<dbReference type="InterPro" id="IPR046947">
    <property type="entry name" value="LytR-like"/>
</dbReference>